<name>A0A2T0N275_9ACTN</name>
<evidence type="ECO:0008006" key="4">
    <source>
        <dbReference type="Google" id="ProtNLM"/>
    </source>
</evidence>
<keyword evidence="1" id="KW-1133">Transmembrane helix</keyword>
<keyword evidence="3" id="KW-1185">Reference proteome</keyword>
<protein>
    <recommendedName>
        <fullName evidence="4">Holin</fullName>
    </recommendedName>
</protein>
<reference evidence="2 3" key="1">
    <citation type="submission" date="2018-03" db="EMBL/GenBank/DDBJ databases">
        <title>Genomic Encyclopedia of Type Strains, Phase III (KMG-III): the genomes of soil and plant-associated and newly described type strains.</title>
        <authorList>
            <person name="Whitman W."/>
        </authorList>
    </citation>
    <scope>NUCLEOTIDE SEQUENCE [LARGE SCALE GENOMIC DNA]</scope>
    <source>
        <strain evidence="2 3">CGMCC 4.7104</strain>
    </source>
</reference>
<dbReference type="Proteomes" id="UP000238312">
    <property type="component" value="Unassembled WGS sequence"/>
</dbReference>
<dbReference type="EMBL" id="PVNG01000006">
    <property type="protein sequence ID" value="PRX66090.1"/>
    <property type="molecule type" value="Genomic_DNA"/>
</dbReference>
<comment type="caution">
    <text evidence="2">The sequence shown here is derived from an EMBL/GenBank/DDBJ whole genome shotgun (WGS) entry which is preliminary data.</text>
</comment>
<evidence type="ECO:0000256" key="1">
    <source>
        <dbReference type="SAM" id="Phobius"/>
    </source>
</evidence>
<keyword evidence="1" id="KW-0812">Transmembrane</keyword>
<dbReference type="OrthoDB" id="4327488at2"/>
<organism evidence="2 3">
    <name type="scientific">Nonomuraea fuscirosea</name>
    <dbReference type="NCBI Taxonomy" id="1291556"/>
    <lineage>
        <taxon>Bacteria</taxon>
        <taxon>Bacillati</taxon>
        <taxon>Actinomycetota</taxon>
        <taxon>Actinomycetes</taxon>
        <taxon>Streptosporangiales</taxon>
        <taxon>Streptosporangiaceae</taxon>
        <taxon>Nonomuraea</taxon>
    </lineage>
</organism>
<accession>A0A2T0N275</accession>
<dbReference type="RefSeq" id="WP_106239641.1">
    <property type="nucleotide sequence ID" value="NZ_PVNG01000006.1"/>
</dbReference>
<gene>
    <name evidence="2" type="ORF">B0I32_106226</name>
</gene>
<feature type="transmembrane region" description="Helical" evidence="1">
    <location>
        <begin position="51"/>
        <end position="70"/>
    </location>
</feature>
<keyword evidence="1" id="KW-0472">Membrane</keyword>
<proteinExistence type="predicted"/>
<dbReference type="AlphaFoldDB" id="A0A2T0N275"/>
<evidence type="ECO:0000313" key="3">
    <source>
        <dbReference type="Proteomes" id="UP000238312"/>
    </source>
</evidence>
<sequence length="85" mass="9149">MHADPEPTYTRPVETKVKAMTLTAYLSGVAGMAILQTVADAPSLIAFLPDWVEAVILPLVPTALSAVAGWKARHTPRPDLPDTQR</sequence>
<evidence type="ECO:0000313" key="2">
    <source>
        <dbReference type="EMBL" id="PRX66090.1"/>
    </source>
</evidence>
<feature type="transmembrane region" description="Helical" evidence="1">
    <location>
        <begin position="20"/>
        <end position="39"/>
    </location>
</feature>